<comment type="cofactor">
    <cofactor evidence="1">
        <name>Zn(2+)</name>
        <dbReference type="ChEBI" id="CHEBI:29105"/>
    </cofactor>
</comment>
<evidence type="ECO:0000259" key="15">
    <source>
        <dbReference type="Pfam" id="PF04116"/>
    </source>
</evidence>
<dbReference type="GO" id="GO:0005506">
    <property type="term" value="F:iron ion binding"/>
    <property type="evidence" value="ECO:0007669"/>
    <property type="project" value="InterPro"/>
</dbReference>
<dbReference type="GO" id="GO:0016020">
    <property type="term" value="C:membrane"/>
    <property type="evidence" value="ECO:0007669"/>
    <property type="project" value="InterPro"/>
</dbReference>
<keyword evidence="13" id="KW-0275">Fatty acid biosynthesis</keyword>
<evidence type="ECO:0000256" key="10">
    <source>
        <dbReference type="ARBA" id="ARBA00023002"/>
    </source>
</evidence>
<dbReference type="GO" id="GO:0080132">
    <property type="term" value="F:fatty acid 2-hydroxylase activity"/>
    <property type="evidence" value="ECO:0007669"/>
    <property type="project" value="InterPro"/>
</dbReference>
<dbReference type="PANTHER" id="PTHR12863">
    <property type="entry name" value="FATTY ACID HYDROXYLASE"/>
    <property type="match status" value="1"/>
</dbReference>
<gene>
    <name evidence="16" type="ORF">CHM34_17420</name>
</gene>
<evidence type="ECO:0000313" key="17">
    <source>
        <dbReference type="Proteomes" id="UP000215459"/>
    </source>
</evidence>
<keyword evidence="9 14" id="KW-1133">Transmembrane helix</keyword>
<accession>A0A235B1Q8</accession>
<dbReference type="RefSeq" id="WP_094265896.1">
    <property type="nucleotide sequence ID" value="NZ_NOWF01000015.1"/>
</dbReference>
<name>A0A235B1Q8_9BACL</name>
<comment type="subcellular location">
    <subcellularLocation>
        <location evidence="2">Endoplasmic reticulum membrane</location>
        <topology evidence="2">Multi-pass membrane protein</topology>
    </subcellularLocation>
</comment>
<dbReference type="OrthoDB" id="9784228at2"/>
<evidence type="ECO:0000256" key="11">
    <source>
        <dbReference type="ARBA" id="ARBA00023098"/>
    </source>
</evidence>
<keyword evidence="6" id="KW-0256">Endoplasmic reticulum</keyword>
<evidence type="ECO:0000256" key="5">
    <source>
        <dbReference type="ARBA" id="ARBA00022723"/>
    </source>
</evidence>
<evidence type="ECO:0000256" key="8">
    <source>
        <dbReference type="ARBA" id="ARBA00022833"/>
    </source>
</evidence>
<keyword evidence="11" id="KW-0443">Lipid metabolism</keyword>
<keyword evidence="10" id="KW-0560">Oxidoreductase</keyword>
<feature type="transmembrane region" description="Helical" evidence="14">
    <location>
        <begin position="91"/>
        <end position="112"/>
    </location>
</feature>
<dbReference type="Proteomes" id="UP000215459">
    <property type="component" value="Unassembled WGS sequence"/>
</dbReference>
<dbReference type="GO" id="GO:0006633">
    <property type="term" value="P:fatty acid biosynthetic process"/>
    <property type="evidence" value="ECO:0007669"/>
    <property type="project" value="UniProtKB-KW"/>
</dbReference>
<dbReference type="PANTHER" id="PTHR12863:SF1">
    <property type="entry name" value="FATTY ACID 2-HYDROXYLASE"/>
    <property type="match status" value="1"/>
</dbReference>
<evidence type="ECO:0000256" key="9">
    <source>
        <dbReference type="ARBA" id="ARBA00022989"/>
    </source>
</evidence>
<evidence type="ECO:0000256" key="4">
    <source>
        <dbReference type="ARBA" id="ARBA00022692"/>
    </source>
</evidence>
<dbReference type="Pfam" id="PF04116">
    <property type="entry name" value="FA_hydroxylase"/>
    <property type="match status" value="1"/>
</dbReference>
<feature type="domain" description="Fatty acid hydroxylase" evidence="15">
    <location>
        <begin position="44"/>
        <end position="184"/>
    </location>
</feature>
<feature type="transmembrane region" description="Helical" evidence="14">
    <location>
        <begin position="12"/>
        <end position="30"/>
    </location>
</feature>
<evidence type="ECO:0000256" key="2">
    <source>
        <dbReference type="ARBA" id="ARBA00004477"/>
    </source>
</evidence>
<evidence type="ECO:0000256" key="12">
    <source>
        <dbReference type="ARBA" id="ARBA00023136"/>
    </source>
</evidence>
<evidence type="ECO:0000256" key="13">
    <source>
        <dbReference type="ARBA" id="ARBA00023160"/>
    </source>
</evidence>
<evidence type="ECO:0000256" key="6">
    <source>
        <dbReference type="ARBA" id="ARBA00022824"/>
    </source>
</evidence>
<sequence length="217" mass="25394">MKRIHIQEFFTHFDIVATGLVFLAAFGWSLPHMGALSTWAAIGAGMLAYATSEYVIHRFLFHLKPPRQPWLLKLLKRLHYDHHADPDNLKLLFLPIWYSFPLIGLVGGAAYLLTADGVLTVAFVTGVVGYLLYYEWMHYIAHRPVKPLTPWGRWMKRMHLWHHFKNERYWFGVTHPLLDWSLGTWKDEKSTERSATVRNLERRGFSSVSESMEEDRL</sequence>
<dbReference type="EMBL" id="NOWF01000015">
    <property type="protein sequence ID" value="OYD06240.1"/>
    <property type="molecule type" value="Genomic_DNA"/>
</dbReference>
<organism evidence="16 17">
    <name type="scientific">Paludifilum halophilum</name>
    <dbReference type="NCBI Taxonomy" id="1642702"/>
    <lineage>
        <taxon>Bacteria</taxon>
        <taxon>Bacillati</taxon>
        <taxon>Bacillota</taxon>
        <taxon>Bacilli</taxon>
        <taxon>Bacillales</taxon>
        <taxon>Thermoactinomycetaceae</taxon>
        <taxon>Paludifilum</taxon>
    </lineage>
</organism>
<keyword evidence="4 14" id="KW-0812">Transmembrane</keyword>
<dbReference type="InterPro" id="IPR006694">
    <property type="entry name" value="Fatty_acid_hydroxylase"/>
</dbReference>
<evidence type="ECO:0000256" key="7">
    <source>
        <dbReference type="ARBA" id="ARBA00022832"/>
    </source>
</evidence>
<proteinExistence type="predicted"/>
<keyword evidence="8" id="KW-0862">Zinc</keyword>
<feature type="transmembrane region" description="Helical" evidence="14">
    <location>
        <begin position="36"/>
        <end position="56"/>
    </location>
</feature>
<evidence type="ECO:0000256" key="14">
    <source>
        <dbReference type="SAM" id="Phobius"/>
    </source>
</evidence>
<protein>
    <submittedName>
        <fullName evidence="16">Fatty acid hydroxylase</fullName>
    </submittedName>
</protein>
<reference evidence="16 17" key="1">
    <citation type="submission" date="2017-07" db="EMBL/GenBank/DDBJ databases">
        <title>The genome sequence of Paludifilum halophilum highlights mechanisms for microbial adaptation to high salt environemnts.</title>
        <authorList>
            <person name="Belbahri L."/>
        </authorList>
    </citation>
    <scope>NUCLEOTIDE SEQUENCE [LARGE SCALE GENOMIC DNA]</scope>
    <source>
        <strain evidence="16 17">DSM 102817</strain>
    </source>
</reference>
<evidence type="ECO:0000256" key="1">
    <source>
        <dbReference type="ARBA" id="ARBA00001947"/>
    </source>
</evidence>
<dbReference type="AlphaFoldDB" id="A0A235B1Q8"/>
<keyword evidence="12 14" id="KW-0472">Membrane</keyword>
<keyword evidence="5" id="KW-0479">Metal-binding</keyword>
<comment type="caution">
    <text evidence="16">The sequence shown here is derived from an EMBL/GenBank/DDBJ whole genome shotgun (WGS) entry which is preliminary data.</text>
</comment>
<feature type="transmembrane region" description="Helical" evidence="14">
    <location>
        <begin position="118"/>
        <end position="136"/>
    </location>
</feature>
<keyword evidence="3" id="KW-0444">Lipid biosynthesis</keyword>
<dbReference type="InterPro" id="IPR014430">
    <property type="entry name" value="Scs7"/>
</dbReference>
<keyword evidence="17" id="KW-1185">Reference proteome</keyword>
<keyword evidence="7" id="KW-0276">Fatty acid metabolism</keyword>
<evidence type="ECO:0000256" key="3">
    <source>
        <dbReference type="ARBA" id="ARBA00022516"/>
    </source>
</evidence>
<evidence type="ECO:0000313" key="16">
    <source>
        <dbReference type="EMBL" id="OYD06240.1"/>
    </source>
</evidence>